<dbReference type="SUPFAM" id="SSF54768">
    <property type="entry name" value="dsRNA-binding domain-like"/>
    <property type="match status" value="1"/>
</dbReference>
<keyword evidence="3" id="KW-0548">Nucleotidyltransferase</keyword>
<keyword evidence="8" id="KW-0693">Viral RNA replication</keyword>
<dbReference type="GO" id="GO:0006351">
    <property type="term" value="P:DNA-templated transcription"/>
    <property type="evidence" value="ECO:0007669"/>
    <property type="project" value="InterPro"/>
</dbReference>
<dbReference type="InterPro" id="IPR043504">
    <property type="entry name" value="Peptidase_S1_PA_chymotrypsin"/>
</dbReference>
<evidence type="ECO:0000256" key="7">
    <source>
        <dbReference type="ARBA" id="ARBA00022840"/>
    </source>
</evidence>
<dbReference type="PROSITE" id="PS51218">
    <property type="entry name" value="SF3_HELICASE_2"/>
    <property type="match status" value="1"/>
</dbReference>
<dbReference type="InterPro" id="IPR007094">
    <property type="entry name" value="RNA-dir_pol_PSvirus"/>
</dbReference>
<dbReference type="InterPro" id="IPR009003">
    <property type="entry name" value="Peptidase_S1_PA"/>
</dbReference>
<dbReference type="CDD" id="cd23194">
    <property type="entry name" value="Dicistroviridae_RdRp"/>
    <property type="match status" value="1"/>
</dbReference>
<keyword evidence="7" id="KW-0067">ATP-binding</keyword>
<dbReference type="InterPro" id="IPR004004">
    <property type="entry name" value="Helic/Pol/Pept_Calicivir-typ"/>
</dbReference>
<keyword evidence="1" id="KW-0645">Protease</keyword>
<dbReference type="GO" id="GO:0006508">
    <property type="term" value="P:proteolysis"/>
    <property type="evidence" value="ECO:0007669"/>
    <property type="project" value="UniProtKB-KW"/>
</dbReference>
<dbReference type="CDD" id="cd00048">
    <property type="entry name" value="DSRM_SF"/>
    <property type="match status" value="1"/>
</dbReference>
<name>A0A6G7M5W4_9VIRU</name>
<dbReference type="SUPFAM" id="SSF50494">
    <property type="entry name" value="Trypsin-like serine proteases"/>
    <property type="match status" value="1"/>
</dbReference>
<dbReference type="Pfam" id="PF00680">
    <property type="entry name" value="RdRP_1"/>
    <property type="match status" value="1"/>
</dbReference>
<evidence type="ECO:0000259" key="10">
    <source>
        <dbReference type="PROSITE" id="PS51218"/>
    </source>
</evidence>
<dbReference type="InterPro" id="IPR001205">
    <property type="entry name" value="RNA-dir_pol_C"/>
</dbReference>
<dbReference type="Gene3D" id="3.30.70.270">
    <property type="match status" value="1"/>
</dbReference>
<dbReference type="Pfam" id="PF12381">
    <property type="entry name" value="Peptidase_C3G"/>
    <property type="match status" value="1"/>
</dbReference>
<dbReference type="SUPFAM" id="SSF56672">
    <property type="entry name" value="DNA/RNA polymerases"/>
    <property type="match status" value="1"/>
</dbReference>
<dbReference type="InterPro" id="IPR043502">
    <property type="entry name" value="DNA/RNA_pol_sf"/>
</dbReference>
<keyword evidence="2" id="KW-0808">Transferase</keyword>
<dbReference type="GO" id="GO:0003723">
    <property type="term" value="F:RNA binding"/>
    <property type="evidence" value="ECO:0007669"/>
    <property type="project" value="InterPro"/>
</dbReference>
<dbReference type="PRINTS" id="PR00918">
    <property type="entry name" value="CALICVIRUSNS"/>
</dbReference>
<dbReference type="InterPro" id="IPR044067">
    <property type="entry name" value="PCV_3C_PRO"/>
</dbReference>
<evidence type="ECO:0000256" key="3">
    <source>
        <dbReference type="ARBA" id="ARBA00022695"/>
    </source>
</evidence>
<keyword evidence="6" id="KW-0788">Thiol protease</keyword>
<feature type="domain" description="SF3 helicase" evidence="10">
    <location>
        <begin position="428"/>
        <end position="602"/>
    </location>
</feature>
<dbReference type="Gene3D" id="3.30.160.20">
    <property type="match status" value="1"/>
</dbReference>
<dbReference type="PROSITE" id="PS51874">
    <property type="entry name" value="PCV_3C_PRO"/>
    <property type="match status" value="1"/>
</dbReference>
<reference evidence="12" key="1">
    <citation type="submission" date="2019-12" db="EMBL/GenBank/DDBJ databases">
        <authorList>
            <person name="Ramirez A.L."/>
            <person name="Colmant A.M.G."/>
            <person name="Warrilow D."/>
            <person name="Huang B."/>
            <person name="Pyke A.T."/>
            <person name="McMahon J.L."/>
            <person name="Meyer D.B."/>
            <person name="Graham R.M.A."/>
            <person name="Jennison A.V."/>
            <person name="Ritchie S.A."/>
            <person name="van den Hurk A.F."/>
        </authorList>
    </citation>
    <scope>NUCLEOTIDE SEQUENCE</scope>
    <source>
        <strain evidence="12">WRCV2 205660</strain>
    </source>
</reference>
<feature type="domain" description="RdRp catalytic" evidence="9">
    <location>
        <begin position="1490"/>
        <end position="1629"/>
    </location>
</feature>
<dbReference type="GO" id="GO:0003968">
    <property type="term" value="F:RNA-directed RNA polymerase activity"/>
    <property type="evidence" value="ECO:0007669"/>
    <property type="project" value="InterPro"/>
</dbReference>
<dbReference type="InterPro" id="IPR024387">
    <property type="entry name" value="Pept_C3G_Picornavir"/>
</dbReference>
<evidence type="ECO:0000256" key="4">
    <source>
        <dbReference type="ARBA" id="ARBA00022741"/>
    </source>
</evidence>
<evidence type="ECO:0000256" key="5">
    <source>
        <dbReference type="ARBA" id="ARBA00022801"/>
    </source>
</evidence>
<evidence type="ECO:0000313" key="12">
    <source>
        <dbReference type="EMBL" id="QIJ25855.1"/>
    </source>
</evidence>
<evidence type="ECO:0000259" key="11">
    <source>
        <dbReference type="PROSITE" id="PS51874"/>
    </source>
</evidence>
<dbReference type="Pfam" id="PF00910">
    <property type="entry name" value="RNA_helicase"/>
    <property type="match status" value="1"/>
</dbReference>
<dbReference type="GO" id="GO:0004197">
    <property type="term" value="F:cysteine-type endopeptidase activity"/>
    <property type="evidence" value="ECO:0007669"/>
    <property type="project" value="InterPro"/>
</dbReference>
<accession>A0A6G7M5W4</accession>
<dbReference type="GO" id="GO:0039694">
    <property type="term" value="P:viral RNA genome replication"/>
    <property type="evidence" value="ECO:0007669"/>
    <property type="project" value="InterPro"/>
</dbReference>
<evidence type="ECO:0000256" key="6">
    <source>
        <dbReference type="ARBA" id="ARBA00022807"/>
    </source>
</evidence>
<dbReference type="GO" id="GO:0005524">
    <property type="term" value="F:ATP binding"/>
    <property type="evidence" value="ECO:0007669"/>
    <property type="project" value="UniProtKB-KW"/>
</dbReference>
<dbReference type="EMBL" id="MN784064">
    <property type="protein sequence ID" value="QIJ25855.1"/>
    <property type="molecule type" value="Genomic_RNA"/>
</dbReference>
<dbReference type="SMART" id="SM00358">
    <property type="entry name" value="DSRM"/>
    <property type="match status" value="1"/>
</dbReference>
<dbReference type="InterPro" id="IPR043128">
    <property type="entry name" value="Rev_trsase/Diguanyl_cyclase"/>
</dbReference>
<feature type="domain" description="Peptidase C3" evidence="11">
    <location>
        <begin position="956"/>
        <end position="1198"/>
    </location>
</feature>
<dbReference type="PROSITE" id="PS50507">
    <property type="entry name" value="RDRP_SSRNA_POS"/>
    <property type="match status" value="1"/>
</dbReference>
<dbReference type="Gene3D" id="1.20.960.20">
    <property type="match status" value="1"/>
</dbReference>
<evidence type="ECO:0000256" key="2">
    <source>
        <dbReference type="ARBA" id="ARBA00022679"/>
    </source>
</evidence>
<evidence type="ECO:0000256" key="8">
    <source>
        <dbReference type="ARBA" id="ARBA00022953"/>
    </source>
</evidence>
<dbReference type="GO" id="GO:0003724">
    <property type="term" value="F:RNA helicase activity"/>
    <property type="evidence" value="ECO:0007669"/>
    <property type="project" value="InterPro"/>
</dbReference>
<evidence type="ECO:0000259" key="9">
    <source>
        <dbReference type="PROSITE" id="PS50507"/>
    </source>
</evidence>
<evidence type="ECO:0000256" key="1">
    <source>
        <dbReference type="ARBA" id="ARBA00022670"/>
    </source>
</evidence>
<dbReference type="InterPro" id="IPR014759">
    <property type="entry name" value="Helicase_SF3_ssRNA_vir"/>
</dbReference>
<sequence>MILRLTIKLESDKSMACLNEILKNKMMFVEDKVSNLKMVADVYQKEVKYDFDAVDSPREAPVFKCTCKFLGYTVVTQGVGKKNPKQEAARQMMLLLSGDVETNPGPVQSRPVPYRYNDPRYVRLERAIERRDDKIKTLIKELRRQIKSNKIHAQIFENTIKKFSDSVRDGLGSEQMNGNLSRICDFLENTLPGLQANIQATVIDATDKYVSLKEDIMKIVLVILLVRLLMTWKKYRAALCVILVFIFKFYGFDQKLIDMIMDLKNKISTQGALEDTVEDVVYHPWFHTCGKIIFAVMAFLTIKKIPGKQDWDTYIARLDRIPKSIEGAKKITDYCSEYFNIATDQIKMMVLGKTKEELQRANGLYGEIQFWAQEVRHYLELDQRNKIDLDTETANRVEQLWIQGLKFKSEPLLSKEMSALVHTTLLPAKQLYEYVSCSPVKGGGPRMRPICLWLVGESGVGKTEMVYPLCIDVLREMGMIKKDDFHHQVYGRQVETEFWDGYKGQKIVIYDDAFQKKDDKTAANPEIFEVIRSCNTFPQHLHMAALHDKNTFSAAELLLYTTNDYNVKLESITFPDAFFNRMGDMAYKVQPKEGYGIETQKGNSGNYYRKLDKSKLDPTKAIDLSVYEFQKIIRDETKDDGWIESGEPLDYETFAKMVCAKWKEAKQSSINKLKFLEEYAIRAQVGDESDSEYGDCINFIDDIAKRIREGESIEEIEFEYASDPATFAQYHVFKTTMKPASRWQKYKDRIDVSLVQCKEFLAKKYEEIRKVLSEHPILTALGMVGVALSALAMYHWFSKSLDITTEVASSGDSRTVRLPKTLVEVGVSGDVKTQKVVRPVVEAEWSRNEENKIEISCDECGVTRMSAFNTMTDEEFENSSYEDLTKEQKRELALWSTNDSWLGKFFLNRDRKRKVGIWAEVGQSGDAKTNKVQVKRVEASTEELTNVAEAQGCSDDAANNLMVDVFQRNTYRMSYFRGSTRHQLGNCTFVRGWSFVMPYHFIQALFARRLAPETIIAFSQQNAEDMIQIPLSHFFKADVDSFELSDFCVRIPFKDGEYRDCVLVNLNSKMCPPHRDLVRHFVKTSDQGALRGTFSGAMATFHTNNLGLYRVYNWLNAVRPCDKRIEIHHPEKDGFVYPEKSYMQRDCYEYNAPTRTGDCGSLIGLYNKYLERKIIGMHIAGNDSEEHGYACPLTQECIEMACEELIKKNKKNISSQFYYEVPSCVNPEIESSIPEGKFYPLGKSSIRVGQAVNSSIIRSKIYGKLSTPIMKPALLKPTILNGKVHDPLLSGLKKCGVDTAVLGDDEVLSAAQDVCRVMLNQYSKNLDKSKYQRILTYEEAVRGTQNDEFMCAVNRTTSPGFPYTQTKRSAPGKQHWMGTNENFDFTSDNALSLRRDVEKLIEDCANGKISDVIFVDTLKDERRDIAKVDVGKTRVFSAGPQHFVVAFRQYFLPFAAWLMHNRIDNEIAVGTNVYSSDWERIAKRMKTKGSHVIAGDFGNFDGSLVAQILWAIFWEIYVTWLSQFVDFETQEGERIMRICLGLWSHLVHSVHIYDDNVYMWTHSQPSGNPFTVIINCLYNSIIMRLSWIRVMEKFQPRLRSMKWFNEYVALITYGDDNVLNIDASVVEWFNQVNISEVMADMKHEYTDEAKTGEIVQTRKLDDIFFLKRGFRFCPELGRTVAPLKIEVIYEMLNWTRRCADPNVILMSNIETAFREIVLHGREEYNKLRKAITGLKVPGDLPENPQILPYEDYLYDIKHLADPMYDF</sequence>
<protein>
    <submittedName>
        <fullName evidence="12">Uncharacterized protein</fullName>
    </submittedName>
</protein>
<keyword evidence="5" id="KW-0378">Hydrolase</keyword>
<keyword evidence="4" id="KW-0547">Nucleotide-binding</keyword>
<proteinExistence type="predicted"/>
<dbReference type="InterPro" id="IPR000605">
    <property type="entry name" value="Helicase_SF3_ssDNA/RNA_vir"/>
</dbReference>
<dbReference type="InterPro" id="IPR014720">
    <property type="entry name" value="dsRBD_dom"/>
</dbReference>
<dbReference type="Gene3D" id="2.40.10.10">
    <property type="entry name" value="Trypsin-like serine proteases"/>
    <property type="match status" value="1"/>
</dbReference>
<organism evidence="12">
    <name type="scientific">Warroolaba Creek virus 2</name>
    <dbReference type="NCBI Taxonomy" id="2714907"/>
    <lineage>
        <taxon>Viruses</taxon>
        <taxon>Riboviria</taxon>
    </lineage>
</organism>